<dbReference type="Proteomes" id="UP000478052">
    <property type="component" value="Unassembled WGS sequence"/>
</dbReference>
<dbReference type="EMBL" id="VUJU01009234">
    <property type="protein sequence ID" value="KAF0721305.1"/>
    <property type="molecule type" value="Genomic_DNA"/>
</dbReference>
<dbReference type="AlphaFoldDB" id="A0A6G0W5J7"/>
<keyword evidence="1" id="KW-0812">Transmembrane</keyword>
<dbReference type="PANTHER" id="PTHR33395:SF22">
    <property type="entry name" value="REVERSE TRANSCRIPTASE DOMAIN-CONTAINING PROTEIN"/>
    <property type="match status" value="1"/>
</dbReference>
<proteinExistence type="predicted"/>
<gene>
    <name evidence="2" type="ORF">FWK35_00028426</name>
</gene>
<keyword evidence="1" id="KW-1133">Transmembrane helix</keyword>
<evidence type="ECO:0000256" key="1">
    <source>
        <dbReference type="SAM" id="Phobius"/>
    </source>
</evidence>
<keyword evidence="2" id="KW-0808">Transferase</keyword>
<keyword evidence="1" id="KW-0472">Membrane</keyword>
<comment type="caution">
    <text evidence="2">The sequence shown here is derived from an EMBL/GenBank/DDBJ whole genome shotgun (WGS) entry which is preliminary data.</text>
</comment>
<evidence type="ECO:0000313" key="3">
    <source>
        <dbReference type="Proteomes" id="UP000478052"/>
    </source>
</evidence>
<sequence>MIPNIFFSNCKFVLTIPLLYLYNLSLSTGIFPTVWKTSFITPIYKGGDISSITNYRQISLISIIPKIFESIISKKNYSFAISINM</sequence>
<keyword evidence="2" id="KW-0548">Nucleotidyltransferase</keyword>
<dbReference type="GO" id="GO:0031012">
    <property type="term" value="C:extracellular matrix"/>
    <property type="evidence" value="ECO:0007669"/>
    <property type="project" value="TreeGrafter"/>
</dbReference>
<reference evidence="2 3" key="1">
    <citation type="submission" date="2019-08" db="EMBL/GenBank/DDBJ databases">
        <title>Whole genome of Aphis craccivora.</title>
        <authorList>
            <person name="Voronova N.V."/>
            <person name="Shulinski R.S."/>
            <person name="Bandarenka Y.V."/>
            <person name="Zhorov D.G."/>
            <person name="Warner D."/>
        </authorList>
    </citation>
    <scope>NUCLEOTIDE SEQUENCE [LARGE SCALE GENOMIC DNA]</scope>
    <source>
        <strain evidence="2">180601</strain>
        <tissue evidence="2">Whole Body</tissue>
    </source>
</reference>
<dbReference type="GO" id="GO:0003964">
    <property type="term" value="F:RNA-directed DNA polymerase activity"/>
    <property type="evidence" value="ECO:0007669"/>
    <property type="project" value="UniProtKB-KW"/>
</dbReference>
<dbReference type="PANTHER" id="PTHR33395">
    <property type="entry name" value="TRANSCRIPTASE, PUTATIVE-RELATED-RELATED"/>
    <property type="match status" value="1"/>
</dbReference>
<evidence type="ECO:0000313" key="2">
    <source>
        <dbReference type="EMBL" id="KAF0721305.1"/>
    </source>
</evidence>
<accession>A0A6G0W5J7</accession>
<keyword evidence="2" id="KW-0695">RNA-directed DNA polymerase</keyword>
<dbReference type="GO" id="GO:0007508">
    <property type="term" value="P:larval heart development"/>
    <property type="evidence" value="ECO:0007669"/>
    <property type="project" value="TreeGrafter"/>
</dbReference>
<keyword evidence="3" id="KW-1185">Reference proteome</keyword>
<dbReference type="GO" id="GO:0061343">
    <property type="term" value="P:cell adhesion involved in heart morphogenesis"/>
    <property type="evidence" value="ECO:0007669"/>
    <property type="project" value="TreeGrafter"/>
</dbReference>
<feature type="transmembrane region" description="Helical" evidence="1">
    <location>
        <begin position="12"/>
        <end position="35"/>
    </location>
</feature>
<dbReference type="OrthoDB" id="6625992at2759"/>
<protein>
    <submittedName>
        <fullName evidence="2">LINE-1 reverse transcriptase</fullName>
    </submittedName>
</protein>
<name>A0A6G0W5J7_APHCR</name>
<organism evidence="2 3">
    <name type="scientific">Aphis craccivora</name>
    <name type="common">Cowpea aphid</name>
    <dbReference type="NCBI Taxonomy" id="307492"/>
    <lineage>
        <taxon>Eukaryota</taxon>
        <taxon>Metazoa</taxon>
        <taxon>Ecdysozoa</taxon>
        <taxon>Arthropoda</taxon>
        <taxon>Hexapoda</taxon>
        <taxon>Insecta</taxon>
        <taxon>Pterygota</taxon>
        <taxon>Neoptera</taxon>
        <taxon>Paraneoptera</taxon>
        <taxon>Hemiptera</taxon>
        <taxon>Sternorrhyncha</taxon>
        <taxon>Aphidomorpha</taxon>
        <taxon>Aphidoidea</taxon>
        <taxon>Aphididae</taxon>
        <taxon>Aphidini</taxon>
        <taxon>Aphis</taxon>
        <taxon>Aphis</taxon>
    </lineage>
</organism>